<sequence>MSSSTSESKEKSMMDCIPFPNGLSIDKTNFYKKNSRYNKIGKFKVVYFSCRNKHTDKCEYMAKEEMFEDRTDIL</sequence>
<dbReference type="AlphaFoldDB" id="A0A1R1X6P4"/>
<accession>A0A1R1X6P4</accession>
<evidence type="ECO:0000313" key="2">
    <source>
        <dbReference type="Proteomes" id="UP000187429"/>
    </source>
</evidence>
<protein>
    <submittedName>
        <fullName evidence="1">Uncharacterized protein</fullName>
    </submittedName>
</protein>
<name>A0A1R1X6P4_9FUNG</name>
<dbReference type="EMBL" id="LSSM01006686">
    <property type="protein sequence ID" value="OMJ10267.1"/>
    <property type="molecule type" value="Genomic_DNA"/>
</dbReference>
<gene>
    <name evidence="1" type="ORF">AYI69_g10313</name>
</gene>
<reference evidence="2" key="1">
    <citation type="submission" date="2017-01" db="EMBL/GenBank/DDBJ databases">
        <authorList>
            <person name="Wang Y."/>
            <person name="White M."/>
            <person name="Kvist S."/>
            <person name="Moncalvo J.-M."/>
        </authorList>
    </citation>
    <scope>NUCLEOTIDE SEQUENCE [LARGE SCALE GENOMIC DNA]</scope>
    <source>
        <strain evidence="2">ID-206-W2</strain>
    </source>
</reference>
<proteinExistence type="predicted"/>
<evidence type="ECO:0000313" key="1">
    <source>
        <dbReference type="EMBL" id="OMJ10267.1"/>
    </source>
</evidence>
<organism evidence="1 2">
    <name type="scientific">Smittium culicis</name>
    <dbReference type="NCBI Taxonomy" id="133412"/>
    <lineage>
        <taxon>Eukaryota</taxon>
        <taxon>Fungi</taxon>
        <taxon>Fungi incertae sedis</taxon>
        <taxon>Zoopagomycota</taxon>
        <taxon>Kickxellomycotina</taxon>
        <taxon>Harpellomycetes</taxon>
        <taxon>Harpellales</taxon>
        <taxon>Legeriomycetaceae</taxon>
        <taxon>Smittium</taxon>
    </lineage>
</organism>
<keyword evidence="2" id="KW-1185">Reference proteome</keyword>
<dbReference type="Proteomes" id="UP000187429">
    <property type="component" value="Unassembled WGS sequence"/>
</dbReference>
<comment type="caution">
    <text evidence="1">The sequence shown here is derived from an EMBL/GenBank/DDBJ whole genome shotgun (WGS) entry which is preliminary data.</text>
</comment>